<feature type="DNA-binding region" description="H-T-H motif" evidence="2">
    <location>
        <begin position="37"/>
        <end position="56"/>
    </location>
</feature>
<dbReference type="InterPro" id="IPR023772">
    <property type="entry name" value="DNA-bd_HTH_TetR-type_CS"/>
</dbReference>
<accession>A0ABT1Y1E1</accession>
<evidence type="ECO:0000259" key="3">
    <source>
        <dbReference type="PROSITE" id="PS50977"/>
    </source>
</evidence>
<reference evidence="4 5" key="1">
    <citation type="submission" date="2022-08" db="EMBL/GenBank/DDBJ databases">
        <title>Proteogenomics of the novel Dehalobacterium formicoaceticum strain EZ94 highlights a key role of methyltransferases during anaerobic dichloromethane degradation.</title>
        <authorList>
            <person name="Wasmund K."/>
        </authorList>
    </citation>
    <scope>NUCLEOTIDE SEQUENCE [LARGE SCALE GENOMIC DNA]</scope>
    <source>
        <strain evidence="4 5">EZ94</strain>
    </source>
</reference>
<keyword evidence="1 2" id="KW-0238">DNA-binding</keyword>
<comment type="caution">
    <text evidence="4">The sequence shown here is derived from an EMBL/GenBank/DDBJ whole genome shotgun (WGS) entry which is preliminary data.</text>
</comment>
<dbReference type="InterPro" id="IPR050624">
    <property type="entry name" value="HTH-type_Tx_Regulator"/>
</dbReference>
<dbReference type="PANTHER" id="PTHR43479:SF11">
    <property type="entry name" value="ACREF_ENVCD OPERON REPRESSOR-RELATED"/>
    <property type="match status" value="1"/>
</dbReference>
<evidence type="ECO:0000256" key="2">
    <source>
        <dbReference type="PROSITE-ProRule" id="PRU00335"/>
    </source>
</evidence>
<name>A0ABT1Y1E1_9FIRM</name>
<dbReference type="InterPro" id="IPR036271">
    <property type="entry name" value="Tet_transcr_reg_TetR-rel_C_sf"/>
</dbReference>
<evidence type="ECO:0000313" key="4">
    <source>
        <dbReference type="EMBL" id="MCR6544388.1"/>
    </source>
</evidence>
<dbReference type="Gene3D" id="1.10.10.60">
    <property type="entry name" value="Homeodomain-like"/>
    <property type="match status" value="1"/>
</dbReference>
<protein>
    <submittedName>
        <fullName evidence="4">TetR/AcrR family transcriptional regulator</fullName>
    </submittedName>
</protein>
<sequence>MAYRETERTQEKMARKKRDIIKAAREIFAEKGYQGTSMKALAQKAKIATGTVYLYFSNKEVLMSSIVDEMFRELLTIIKNEREKYCDGFDKLQASMDACFRVFMKEKTMARIFLVQVPGVNSTFQKKLHQIENELVLWTQKDLEELKAEGRLPEKDTLVSALAFVGSFRQVLFHYLMEGEPQDLETAYIDLKKYNLRGLGHGHES</sequence>
<evidence type="ECO:0000313" key="5">
    <source>
        <dbReference type="Proteomes" id="UP001524944"/>
    </source>
</evidence>
<dbReference type="SUPFAM" id="SSF46689">
    <property type="entry name" value="Homeodomain-like"/>
    <property type="match status" value="1"/>
</dbReference>
<evidence type="ECO:0000256" key="1">
    <source>
        <dbReference type="ARBA" id="ARBA00023125"/>
    </source>
</evidence>
<dbReference type="PRINTS" id="PR00455">
    <property type="entry name" value="HTHTETR"/>
</dbReference>
<dbReference type="Gene3D" id="1.10.357.10">
    <property type="entry name" value="Tetracycline Repressor, domain 2"/>
    <property type="match status" value="1"/>
</dbReference>
<feature type="domain" description="HTH tetR-type" evidence="3">
    <location>
        <begin position="14"/>
        <end position="74"/>
    </location>
</feature>
<dbReference type="Proteomes" id="UP001524944">
    <property type="component" value="Unassembled WGS sequence"/>
</dbReference>
<dbReference type="InterPro" id="IPR001647">
    <property type="entry name" value="HTH_TetR"/>
</dbReference>
<dbReference type="RefSeq" id="WP_257912027.1">
    <property type="nucleotide sequence ID" value="NZ_JANPWE010000001.1"/>
</dbReference>
<dbReference type="PANTHER" id="PTHR43479">
    <property type="entry name" value="ACREF/ENVCD OPERON REPRESSOR-RELATED"/>
    <property type="match status" value="1"/>
</dbReference>
<dbReference type="EMBL" id="JANPWE010000001">
    <property type="protein sequence ID" value="MCR6544388.1"/>
    <property type="molecule type" value="Genomic_DNA"/>
</dbReference>
<proteinExistence type="predicted"/>
<dbReference type="InterPro" id="IPR009057">
    <property type="entry name" value="Homeodomain-like_sf"/>
</dbReference>
<gene>
    <name evidence="4" type="ORF">NVS47_02480</name>
</gene>
<dbReference type="Pfam" id="PF00440">
    <property type="entry name" value="TetR_N"/>
    <property type="match status" value="1"/>
</dbReference>
<organism evidence="4 5">
    <name type="scientific">Dehalobacterium formicoaceticum</name>
    <dbReference type="NCBI Taxonomy" id="51515"/>
    <lineage>
        <taxon>Bacteria</taxon>
        <taxon>Bacillati</taxon>
        <taxon>Bacillota</taxon>
        <taxon>Clostridia</taxon>
        <taxon>Eubacteriales</taxon>
        <taxon>Peptococcaceae</taxon>
        <taxon>Dehalobacterium</taxon>
    </lineage>
</organism>
<keyword evidence="5" id="KW-1185">Reference proteome</keyword>
<dbReference type="PROSITE" id="PS50977">
    <property type="entry name" value="HTH_TETR_2"/>
    <property type="match status" value="1"/>
</dbReference>
<dbReference type="PROSITE" id="PS01081">
    <property type="entry name" value="HTH_TETR_1"/>
    <property type="match status" value="1"/>
</dbReference>
<dbReference type="SUPFAM" id="SSF48498">
    <property type="entry name" value="Tetracyclin repressor-like, C-terminal domain"/>
    <property type="match status" value="1"/>
</dbReference>